<accession>A0A0N1H2Z1</accession>
<keyword evidence="6" id="KW-1185">Reference proteome</keyword>
<feature type="compositionally biased region" description="Basic and acidic residues" evidence="3">
    <location>
        <begin position="381"/>
        <end position="406"/>
    </location>
</feature>
<organism evidence="5 6">
    <name type="scientific">Cyphellophora attinorum</name>
    <dbReference type="NCBI Taxonomy" id="1664694"/>
    <lineage>
        <taxon>Eukaryota</taxon>
        <taxon>Fungi</taxon>
        <taxon>Dikarya</taxon>
        <taxon>Ascomycota</taxon>
        <taxon>Pezizomycotina</taxon>
        <taxon>Eurotiomycetes</taxon>
        <taxon>Chaetothyriomycetidae</taxon>
        <taxon>Chaetothyriales</taxon>
        <taxon>Cyphellophoraceae</taxon>
        <taxon>Cyphellophora</taxon>
    </lineage>
</organism>
<dbReference type="Proteomes" id="UP000038010">
    <property type="component" value="Unassembled WGS sequence"/>
</dbReference>
<evidence type="ECO:0000256" key="3">
    <source>
        <dbReference type="SAM" id="MobiDB-lite"/>
    </source>
</evidence>
<dbReference type="OrthoDB" id="3248508at2759"/>
<dbReference type="AlphaFoldDB" id="A0A0N1H2Z1"/>
<dbReference type="RefSeq" id="XP_017994968.1">
    <property type="nucleotide sequence ID" value="XM_018140842.1"/>
</dbReference>
<name>A0A0N1H2Z1_9EURO</name>
<comment type="caution">
    <text evidence="5">The sequence shown here is derived from an EMBL/GenBank/DDBJ whole genome shotgun (WGS) entry which is preliminary data.</text>
</comment>
<feature type="region of interest" description="Disordered" evidence="3">
    <location>
        <begin position="1"/>
        <end position="65"/>
    </location>
</feature>
<dbReference type="InterPro" id="IPR007751">
    <property type="entry name" value="DUF676_lipase-like"/>
</dbReference>
<feature type="region of interest" description="Disordered" evidence="3">
    <location>
        <begin position="338"/>
        <end position="431"/>
    </location>
</feature>
<sequence>MAQKPPPLPPRAASAASTVSSLNEPLPSYDDATHLNPRHSIDHSPYSGGFDDPRASSQQSLRPVESRDGRRTLLLVYIHGFVGNETSFKSFPAHIHNILTVTLADSHVVYSKIYPKYKSRKNITFARDDFSTWLLPHDSPTTDIILVGHSLGGILAAEVVLLPLKAGARESRHRILGLIAFDTPFLGMHPGVVSTGIASLFRSAPEPSSQDTTPAMSPLAPTSTNNSMSGLSDFSAVSPSDLNYNPSFDNDINLPNRKGKWEKGFYFFNKHWGELTKASKDYVTSHLEFGGCLLDYPGLKRRYDAIRLLEDLDDFAGPDQRRRVRFVNYYSASTGRIKERKPSEAAVAESSKSPIDATLHPPGQDSAPSTPLSTNSPRISLSEHRDGEVIQKELDQLQIGEGDRASLRSGGSASPEMTALDPHPEPSIPSDTELASIAENESKTIDDDAFPDLPSEPIPPIPFDPSTCHDPGTLKLRSKEYDRQLKAYERAVKDRQKTIRDRQKFLEKKRKAEQKAEDKKTKEHLKRINTLNPETYDKQLQKEAKSSAPPVTKQKDRKFCTLPGKDPKTGKRDPTWVRVYMTNMDEVVAHTSMFVMSETYAQLVGDTAERIEAWVHQDATRRAVMEAQDYD</sequence>
<feature type="compositionally biased region" description="Polar residues" evidence="3">
    <location>
        <begin position="366"/>
        <end position="379"/>
    </location>
</feature>
<dbReference type="PANTHER" id="PTHR47842">
    <property type="entry name" value="EXPRESSED PROTEIN"/>
    <property type="match status" value="1"/>
</dbReference>
<dbReference type="Pfam" id="PF05057">
    <property type="entry name" value="DUF676"/>
    <property type="match status" value="1"/>
</dbReference>
<protein>
    <recommendedName>
        <fullName evidence="4">DUF676 domain-containing protein</fullName>
    </recommendedName>
</protein>
<evidence type="ECO:0000256" key="1">
    <source>
        <dbReference type="ARBA" id="ARBA00007920"/>
    </source>
</evidence>
<dbReference type="STRING" id="1664694.A0A0N1H2Z1"/>
<dbReference type="SUPFAM" id="SSF53474">
    <property type="entry name" value="alpha/beta-Hydrolases"/>
    <property type="match status" value="1"/>
</dbReference>
<feature type="compositionally biased region" description="Basic and acidic residues" evidence="3">
    <location>
        <begin position="553"/>
        <end position="570"/>
    </location>
</feature>
<keyword evidence="2" id="KW-0175">Coiled coil</keyword>
<feature type="domain" description="DUF676" evidence="4">
    <location>
        <begin position="74"/>
        <end position="188"/>
    </location>
</feature>
<reference evidence="5 6" key="1">
    <citation type="submission" date="2015-06" db="EMBL/GenBank/DDBJ databases">
        <title>Draft genome of the ant-associated black yeast Phialophora attae CBS 131958.</title>
        <authorList>
            <person name="Moreno L.F."/>
            <person name="Stielow B.J."/>
            <person name="de Hoog S."/>
            <person name="Vicente V.A."/>
            <person name="Weiss V.A."/>
            <person name="de Vries M."/>
            <person name="Cruz L.M."/>
            <person name="Souza E.M."/>
        </authorList>
    </citation>
    <scope>NUCLEOTIDE SEQUENCE [LARGE SCALE GENOMIC DNA]</scope>
    <source>
        <strain evidence="5 6">CBS 131958</strain>
    </source>
</reference>
<evidence type="ECO:0000313" key="6">
    <source>
        <dbReference type="Proteomes" id="UP000038010"/>
    </source>
</evidence>
<dbReference type="GeneID" id="28732723"/>
<dbReference type="PANTHER" id="PTHR47842:SF3">
    <property type="entry name" value="DUF676 DOMAIN-CONTAINING PROTEIN"/>
    <property type="match status" value="1"/>
</dbReference>
<evidence type="ECO:0000256" key="2">
    <source>
        <dbReference type="SAM" id="Coils"/>
    </source>
</evidence>
<evidence type="ECO:0000313" key="5">
    <source>
        <dbReference type="EMBL" id="KPI35005.1"/>
    </source>
</evidence>
<feature type="compositionally biased region" description="Basic and acidic residues" evidence="3">
    <location>
        <begin position="535"/>
        <end position="545"/>
    </location>
</feature>
<dbReference type="EMBL" id="LFJN01000046">
    <property type="protein sequence ID" value="KPI35005.1"/>
    <property type="molecule type" value="Genomic_DNA"/>
</dbReference>
<dbReference type="InterPro" id="IPR029058">
    <property type="entry name" value="AB_hydrolase_fold"/>
</dbReference>
<feature type="region of interest" description="Disordered" evidence="3">
    <location>
        <begin position="531"/>
        <end position="570"/>
    </location>
</feature>
<feature type="region of interest" description="Disordered" evidence="3">
    <location>
        <begin position="445"/>
        <end position="471"/>
    </location>
</feature>
<proteinExistence type="inferred from homology"/>
<feature type="compositionally biased region" description="Polar residues" evidence="3">
    <location>
        <begin position="206"/>
        <end position="227"/>
    </location>
</feature>
<dbReference type="VEuPathDB" id="FungiDB:AB675_11951"/>
<feature type="coiled-coil region" evidence="2">
    <location>
        <begin position="495"/>
        <end position="522"/>
    </location>
</feature>
<feature type="region of interest" description="Disordered" evidence="3">
    <location>
        <begin position="203"/>
        <end position="227"/>
    </location>
</feature>
<feature type="compositionally biased region" description="Pro residues" evidence="3">
    <location>
        <begin position="454"/>
        <end position="463"/>
    </location>
</feature>
<gene>
    <name evidence="5" type="ORF">AB675_11951</name>
</gene>
<comment type="similarity">
    <text evidence="1">Belongs to the putative lipase ROG1 family.</text>
</comment>
<evidence type="ECO:0000259" key="4">
    <source>
        <dbReference type="Pfam" id="PF05057"/>
    </source>
</evidence>
<feature type="compositionally biased region" description="Pro residues" evidence="3">
    <location>
        <begin position="1"/>
        <end position="10"/>
    </location>
</feature>
<dbReference type="Gene3D" id="3.40.50.1820">
    <property type="entry name" value="alpha/beta hydrolase"/>
    <property type="match status" value="1"/>
</dbReference>